<keyword evidence="8" id="KW-1185">Reference proteome</keyword>
<dbReference type="InterPro" id="IPR013785">
    <property type="entry name" value="Aldolase_TIM"/>
</dbReference>
<keyword evidence="3" id="KW-0479">Metal-binding</keyword>
<evidence type="ECO:0000256" key="4">
    <source>
        <dbReference type="ARBA" id="ARBA00023004"/>
    </source>
</evidence>
<protein>
    <submittedName>
        <fullName evidence="7">Radical SAM protein</fullName>
    </submittedName>
</protein>
<dbReference type="PANTHER" id="PTHR43273:SF2">
    <property type="entry name" value="RADICAL SAM CORE DOMAIN-CONTAINING PROTEIN"/>
    <property type="match status" value="1"/>
</dbReference>
<evidence type="ECO:0000313" key="7">
    <source>
        <dbReference type="EMBL" id="POA99698.1"/>
    </source>
</evidence>
<dbReference type="Pfam" id="PF04055">
    <property type="entry name" value="Radical_SAM"/>
    <property type="match status" value="1"/>
</dbReference>
<keyword evidence="4" id="KW-0408">Iron</keyword>
<feature type="domain" description="Radical SAM core" evidence="6">
    <location>
        <begin position="38"/>
        <end position="167"/>
    </location>
</feature>
<accession>A0A2K4MRI1</accession>
<evidence type="ECO:0000256" key="5">
    <source>
        <dbReference type="ARBA" id="ARBA00023014"/>
    </source>
</evidence>
<evidence type="ECO:0000313" key="8">
    <source>
        <dbReference type="Proteomes" id="UP000236416"/>
    </source>
</evidence>
<keyword evidence="2" id="KW-0949">S-adenosyl-L-methionine</keyword>
<dbReference type="InterPro" id="IPR058240">
    <property type="entry name" value="rSAM_sf"/>
</dbReference>
<dbReference type="AlphaFoldDB" id="A0A2K4MRI1"/>
<dbReference type="SUPFAM" id="SSF102114">
    <property type="entry name" value="Radical SAM enzymes"/>
    <property type="match status" value="1"/>
</dbReference>
<dbReference type="Proteomes" id="UP000236416">
    <property type="component" value="Unassembled WGS sequence"/>
</dbReference>
<dbReference type="CDD" id="cd01335">
    <property type="entry name" value="Radical_SAM"/>
    <property type="match status" value="1"/>
</dbReference>
<reference evidence="7 8" key="1">
    <citation type="submission" date="2018-01" db="EMBL/GenBank/DDBJ databases">
        <title>Genomic Sequence of Chromobacterium MWU13-2610 from wild cranberry bogs within the Cape Cod National Seashore.</title>
        <authorList>
            <person name="O'Hara-Hanley K."/>
            <person name="Soby S."/>
            <person name="Harrison A."/>
        </authorList>
    </citation>
    <scope>NUCLEOTIDE SEQUENCE [LARGE SCALE GENOMIC DNA]</scope>
    <source>
        <strain evidence="7 8">MWU13-2610</strain>
    </source>
</reference>
<dbReference type="InterPro" id="IPR007197">
    <property type="entry name" value="rSAM"/>
</dbReference>
<dbReference type="InterPro" id="IPR023819">
    <property type="entry name" value="Pep-mod_rSAM_AF0577"/>
</dbReference>
<evidence type="ECO:0000256" key="1">
    <source>
        <dbReference type="ARBA" id="ARBA00001966"/>
    </source>
</evidence>
<dbReference type="GO" id="GO:0016491">
    <property type="term" value="F:oxidoreductase activity"/>
    <property type="evidence" value="ECO:0007669"/>
    <property type="project" value="InterPro"/>
</dbReference>
<dbReference type="Gene3D" id="3.20.20.70">
    <property type="entry name" value="Aldolase class I"/>
    <property type="match status" value="1"/>
</dbReference>
<comment type="caution">
    <text evidence="7">The sequence shown here is derived from an EMBL/GenBank/DDBJ whole genome shotgun (WGS) entry which is preliminary data.</text>
</comment>
<dbReference type="SFLD" id="SFLDG01104">
    <property type="entry name" value="Uncharacterised_Radical_SAM_Su"/>
    <property type="match status" value="1"/>
</dbReference>
<evidence type="ECO:0000256" key="2">
    <source>
        <dbReference type="ARBA" id="ARBA00022691"/>
    </source>
</evidence>
<keyword evidence="5" id="KW-0411">Iron-sulfur</keyword>
<comment type="cofactor">
    <cofactor evidence="1">
        <name>[4Fe-4S] cluster</name>
        <dbReference type="ChEBI" id="CHEBI:49883"/>
    </cofactor>
</comment>
<sequence>MTVSSLPATPIRFHESCPPKAGAEPPIVGARVELQLLTTLKCNLKCTYCSLGVGEVLGSQTELEYDIERLAAFVDTHLAGKDVYVTFYGGEPTLNLPLMLEVMRRFPAFRFQLQTNGTLLDDVPAWALARLSNVLVSIDGGEAITDGYRGRGIYRQVLRNLAKVRPHLGGSLTARVTWGNADTTFEELDQLLAADSPFDYLYWQFVADAMYGGDAIAKRKAVLIRLIERFFACTERIYPLIPLMGIVRNKLFPALAQERYAGRTQCRVSTHLLNVMPSGEIYPCPDMLYLPQMKMGDVKGNWLRASPLQATAAMPCPDCEAYSWCRGNCMKNLYRGYEQGDVDYRTQVVEPICELLRFIGQEVDRHQPQAWFERASLPVRRQLRDCEVYEYVEIMP</sequence>
<dbReference type="NCBIfam" id="TIGR04085">
    <property type="entry name" value="rSAM_more_4Fe4S"/>
    <property type="match status" value="1"/>
</dbReference>
<organism evidence="7 8">
    <name type="scientific">Chromobacterium sinusclupearum</name>
    <dbReference type="NCBI Taxonomy" id="2077146"/>
    <lineage>
        <taxon>Bacteria</taxon>
        <taxon>Pseudomonadati</taxon>
        <taxon>Pseudomonadota</taxon>
        <taxon>Betaproteobacteria</taxon>
        <taxon>Neisseriales</taxon>
        <taxon>Chromobacteriaceae</taxon>
        <taxon>Chromobacterium</taxon>
    </lineage>
</organism>
<proteinExistence type="predicted"/>
<gene>
    <name evidence="7" type="ORF">C2134_05525</name>
</gene>
<dbReference type="InterPro" id="IPR023885">
    <property type="entry name" value="4Fe4S-binding_SPASM_dom"/>
</dbReference>
<dbReference type="GO" id="GO:0051536">
    <property type="term" value="F:iron-sulfur cluster binding"/>
    <property type="evidence" value="ECO:0007669"/>
    <property type="project" value="UniProtKB-KW"/>
</dbReference>
<name>A0A2K4MRI1_9NEIS</name>
<dbReference type="EMBL" id="PPTF01000019">
    <property type="protein sequence ID" value="POA99698.1"/>
    <property type="molecule type" value="Genomic_DNA"/>
</dbReference>
<dbReference type="RefSeq" id="WP_103318456.1">
    <property type="nucleotide sequence ID" value="NZ_PPTF01000019.1"/>
</dbReference>
<evidence type="ECO:0000256" key="3">
    <source>
        <dbReference type="ARBA" id="ARBA00022723"/>
    </source>
</evidence>
<dbReference type="InterPro" id="IPR023867">
    <property type="entry name" value="Sulphatase_maturase_rSAM"/>
</dbReference>
<dbReference type="PANTHER" id="PTHR43273">
    <property type="entry name" value="ANAEROBIC SULFATASE-MATURATING ENZYME HOMOLOG ASLB-RELATED"/>
    <property type="match status" value="1"/>
</dbReference>
<dbReference type="SFLD" id="SFLDG01067">
    <property type="entry name" value="SPASM/twitch_domain_containing"/>
    <property type="match status" value="1"/>
</dbReference>
<evidence type="ECO:0000259" key="6">
    <source>
        <dbReference type="Pfam" id="PF04055"/>
    </source>
</evidence>
<dbReference type="SFLD" id="SFLDS00029">
    <property type="entry name" value="Radical_SAM"/>
    <property type="match status" value="1"/>
</dbReference>
<dbReference type="GO" id="GO:0046872">
    <property type="term" value="F:metal ion binding"/>
    <property type="evidence" value="ECO:0007669"/>
    <property type="project" value="UniProtKB-KW"/>
</dbReference>